<proteinExistence type="predicted"/>
<keyword evidence="1" id="KW-0175">Coiled coil</keyword>
<comment type="caution">
    <text evidence="3">The sequence shown here is derived from an EMBL/GenBank/DDBJ whole genome shotgun (WGS) entry which is preliminary data.</text>
</comment>
<protein>
    <submittedName>
        <fullName evidence="3">Uncharacterized protein</fullName>
    </submittedName>
</protein>
<feature type="compositionally biased region" description="Polar residues" evidence="2">
    <location>
        <begin position="328"/>
        <end position="342"/>
    </location>
</feature>
<sequence length="400" mass="45650">MERDRRSDDSSSCKSSYSNRSVYSNKTFYNGNSTVASDFVLSIQNHCRDLKNWNRELTSAINRKCQTKNRIEGCSPSEKAGLLKRLEDINRLIKCNEEKLKNAKPCMNKGCRTHDGDRNLCAYISTAQERMIRLNYAASTFLDTLQQMKESKLEHTAQYTDDFAQLKKIQAEIRQIANELDDVTPCSVDNCERHTPEIVSQPILPVNPEHTMVRETTAMDTGNTPEKNNKDEDQPAQMDIEPETPFQPVDKRHTAKRKNSVENPDVSTCNKFQILEEETPQPKKEILPIHMKLTEDTGHLASWKGCPAYPTTAPAPRNRRSFADVLRNRNTTPEKVTEITQNPPAPRQRPQRQQRLPEPTPTLEAHDPQISLLEMKELLKPSRNKKPTEEFPGLLTVAAN</sequence>
<feature type="region of interest" description="Disordered" evidence="2">
    <location>
        <begin position="217"/>
        <end position="247"/>
    </location>
</feature>
<reference evidence="3" key="1">
    <citation type="journal article" date="2020" name="bioRxiv">
        <title>Chromosome-level reference genome of the European wasp spider Argiope bruennichi: a resource for studies on range expansion and evolutionary adaptation.</title>
        <authorList>
            <person name="Sheffer M.M."/>
            <person name="Hoppe A."/>
            <person name="Krehenwinkel H."/>
            <person name="Uhl G."/>
            <person name="Kuss A.W."/>
            <person name="Jensen L."/>
            <person name="Jensen C."/>
            <person name="Gillespie R.G."/>
            <person name="Hoff K.J."/>
            <person name="Prost S."/>
        </authorList>
    </citation>
    <scope>NUCLEOTIDE SEQUENCE</scope>
</reference>
<dbReference type="Proteomes" id="UP000807504">
    <property type="component" value="Unassembled WGS sequence"/>
</dbReference>
<name>A0A8T0EY97_ARGBR</name>
<organism evidence="3 4">
    <name type="scientific">Argiope bruennichi</name>
    <name type="common">Wasp spider</name>
    <name type="synonym">Aranea bruennichi</name>
    <dbReference type="NCBI Taxonomy" id="94029"/>
    <lineage>
        <taxon>Eukaryota</taxon>
        <taxon>Metazoa</taxon>
        <taxon>Ecdysozoa</taxon>
        <taxon>Arthropoda</taxon>
        <taxon>Chelicerata</taxon>
        <taxon>Arachnida</taxon>
        <taxon>Araneae</taxon>
        <taxon>Araneomorphae</taxon>
        <taxon>Entelegynae</taxon>
        <taxon>Araneoidea</taxon>
        <taxon>Araneidae</taxon>
        <taxon>Argiope</taxon>
    </lineage>
</organism>
<evidence type="ECO:0000256" key="1">
    <source>
        <dbReference type="SAM" id="Coils"/>
    </source>
</evidence>
<reference evidence="3" key="2">
    <citation type="submission" date="2020-06" db="EMBL/GenBank/DDBJ databases">
        <authorList>
            <person name="Sheffer M."/>
        </authorList>
    </citation>
    <scope>NUCLEOTIDE SEQUENCE</scope>
</reference>
<gene>
    <name evidence="3" type="ORF">HNY73_015643</name>
</gene>
<keyword evidence="4" id="KW-1185">Reference proteome</keyword>
<evidence type="ECO:0000256" key="2">
    <source>
        <dbReference type="SAM" id="MobiDB-lite"/>
    </source>
</evidence>
<feature type="coiled-coil region" evidence="1">
    <location>
        <begin position="43"/>
        <end position="103"/>
    </location>
</feature>
<dbReference type="AlphaFoldDB" id="A0A8T0EY97"/>
<evidence type="ECO:0000313" key="4">
    <source>
        <dbReference type="Proteomes" id="UP000807504"/>
    </source>
</evidence>
<feature type="region of interest" description="Disordered" evidence="2">
    <location>
        <begin position="328"/>
        <end position="400"/>
    </location>
</feature>
<dbReference type="EMBL" id="JABXBU010002072">
    <property type="protein sequence ID" value="KAF8778969.1"/>
    <property type="molecule type" value="Genomic_DNA"/>
</dbReference>
<evidence type="ECO:0000313" key="3">
    <source>
        <dbReference type="EMBL" id="KAF8778969.1"/>
    </source>
</evidence>
<accession>A0A8T0EY97</accession>